<sequence length="436" mass="47604">MRLLRLSAAVSGGLRRSLATAASHPPWGMMTRLAAADPGAQSANVLLAQPPRASDLCVPMHLVKTAPLPGPDSDLAQKVAGQVCASSGDGLLFLLYSDLRYVKRAADAADPLLAAAAGLTRRRIGQFDLTRFPDITRFVLNPLTRQLARLPDIACCDPATKLVYGGYMGLLTQADRGHGPPDRFAVAVPEEGNLNVMLRFLSEKDEWENVAVPPCHLPSAREMVINQETLALGGRLWFVDVTWGVVSADPFSDQPELSFTELPRGSVLPDGAQHGKGVLLKYRRVGVSEGRLRYVEVSRKEPFVLSSFVLDKEGSGWTLENRVALSKLWADGAACPWLPLKEGKTPQIVLLDPLNASVVYLTVDEQHVIVLDMNRKEVIAPYLYTGNSHYIPCVLPPWLGSSRIPYAGKMPEKNKTLADDLVGSDILWKSSRFPKN</sequence>
<organism evidence="1 2">
    <name type="scientific">Avena sativa</name>
    <name type="common">Oat</name>
    <dbReference type="NCBI Taxonomy" id="4498"/>
    <lineage>
        <taxon>Eukaryota</taxon>
        <taxon>Viridiplantae</taxon>
        <taxon>Streptophyta</taxon>
        <taxon>Embryophyta</taxon>
        <taxon>Tracheophyta</taxon>
        <taxon>Spermatophyta</taxon>
        <taxon>Magnoliopsida</taxon>
        <taxon>Liliopsida</taxon>
        <taxon>Poales</taxon>
        <taxon>Poaceae</taxon>
        <taxon>BOP clade</taxon>
        <taxon>Pooideae</taxon>
        <taxon>Poodae</taxon>
        <taxon>Poeae</taxon>
        <taxon>Poeae Chloroplast Group 1 (Aveneae type)</taxon>
        <taxon>Aveninae</taxon>
        <taxon>Avena</taxon>
    </lineage>
</organism>
<keyword evidence="2" id="KW-1185">Reference proteome</keyword>
<protein>
    <submittedName>
        <fullName evidence="1">Uncharacterized protein</fullName>
    </submittedName>
</protein>
<name>A0ACD5T9P4_AVESA</name>
<dbReference type="EnsemblPlants" id="AVESA.00010b.r2.1AG0015670.1">
    <property type="protein sequence ID" value="AVESA.00010b.r2.1AG0015670.1.CDS"/>
    <property type="gene ID" value="AVESA.00010b.r2.1AG0015670"/>
</dbReference>
<dbReference type="Proteomes" id="UP001732700">
    <property type="component" value="Chromosome 1A"/>
</dbReference>
<evidence type="ECO:0000313" key="1">
    <source>
        <dbReference type="EnsemblPlants" id="AVESA.00010b.r2.1AG0015670.1.CDS"/>
    </source>
</evidence>
<evidence type="ECO:0000313" key="2">
    <source>
        <dbReference type="Proteomes" id="UP001732700"/>
    </source>
</evidence>
<accession>A0ACD5T9P4</accession>
<reference evidence="1" key="2">
    <citation type="submission" date="2025-09" db="UniProtKB">
        <authorList>
            <consortium name="EnsemblPlants"/>
        </authorList>
    </citation>
    <scope>IDENTIFICATION</scope>
</reference>
<reference evidence="1" key="1">
    <citation type="submission" date="2021-05" db="EMBL/GenBank/DDBJ databases">
        <authorList>
            <person name="Scholz U."/>
            <person name="Mascher M."/>
            <person name="Fiebig A."/>
        </authorList>
    </citation>
    <scope>NUCLEOTIDE SEQUENCE [LARGE SCALE GENOMIC DNA]</scope>
</reference>
<proteinExistence type="predicted"/>